<dbReference type="OrthoDB" id="9805576at2"/>
<evidence type="ECO:0000256" key="6">
    <source>
        <dbReference type="ARBA" id="ARBA00043149"/>
    </source>
</evidence>
<evidence type="ECO:0000256" key="2">
    <source>
        <dbReference type="ARBA" id="ARBA00022679"/>
    </source>
</evidence>
<dbReference type="AlphaFoldDB" id="K6W9G6"/>
<dbReference type="PIRSF" id="PIRSF000538">
    <property type="entry name" value="GlpK"/>
    <property type="match status" value="1"/>
</dbReference>
<organism evidence="9 10">
    <name type="scientific">Gordonia rhizosphera NBRC 16068</name>
    <dbReference type="NCBI Taxonomy" id="1108045"/>
    <lineage>
        <taxon>Bacteria</taxon>
        <taxon>Bacillati</taxon>
        <taxon>Actinomycetota</taxon>
        <taxon>Actinomycetes</taxon>
        <taxon>Mycobacteriales</taxon>
        <taxon>Gordoniaceae</taxon>
        <taxon>Gordonia</taxon>
    </lineage>
</organism>
<proteinExistence type="inferred from homology"/>
<dbReference type="InterPro" id="IPR018483">
    <property type="entry name" value="Carb_kinase_FGGY_CS"/>
</dbReference>
<gene>
    <name evidence="9" type="ORF">GORHZ_045_00080</name>
</gene>
<dbReference type="InterPro" id="IPR018484">
    <property type="entry name" value="FGGY_N"/>
</dbReference>
<evidence type="ECO:0000256" key="4">
    <source>
        <dbReference type="ARBA" id="ARBA00022777"/>
    </source>
</evidence>
<dbReference type="SUPFAM" id="SSF53067">
    <property type="entry name" value="Actin-like ATPase domain"/>
    <property type="match status" value="2"/>
</dbReference>
<keyword evidence="2" id="KW-0808">Transferase</keyword>
<evidence type="ECO:0000313" key="9">
    <source>
        <dbReference type="EMBL" id="GAB88837.1"/>
    </source>
</evidence>
<dbReference type="EMBL" id="BAHC01000045">
    <property type="protein sequence ID" value="GAB88837.1"/>
    <property type="molecule type" value="Genomic_DNA"/>
</dbReference>
<evidence type="ECO:0000256" key="3">
    <source>
        <dbReference type="ARBA" id="ARBA00022741"/>
    </source>
</evidence>
<accession>K6W9G6</accession>
<dbReference type="InterPro" id="IPR043129">
    <property type="entry name" value="ATPase_NBD"/>
</dbReference>
<dbReference type="PANTHER" id="PTHR10196:SF69">
    <property type="entry name" value="GLYCEROL KINASE"/>
    <property type="match status" value="1"/>
</dbReference>
<dbReference type="Gene3D" id="3.30.420.40">
    <property type="match status" value="2"/>
</dbReference>
<dbReference type="GO" id="GO:0005829">
    <property type="term" value="C:cytosol"/>
    <property type="evidence" value="ECO:0007669"/>
    <property type="project" value="TreeGrafter"/>
</dbReference>
<dbReference type="Proteomes" id="UP000008363">
    <property type="component" value="Unassembled WGS sequence"/>
</dbReference>
<keyword evidence="10" id="KW-1185">Reference proteome</keyword>
<comment type="similarity">
    <text evidence="1">Belongs to the FGGY kinase family.</text>
</comment>
<dbReference type="GO" id="GO:0004370">
    <property type="term" value="F:glycerol kinase activity"/>
    <property type="evidence" value="ECO:0007669"/>
    <property type="project" value="TreeGrafter"/>
</dbReference>
<evidence type="ECO:0000259" key="7">
    <source>
        <dbReference type="Pfam" id="PF00370"/>
    </source>
</evidence>
<dbReference type="Pfam" id="PF00370">
    <property type="entry name" value="FGGY_N"/>
    <property type="match status" value="1"/>
</dbReference>
<dbReference type="RefSeq" id="WP_006330513.1">
    <property type="nucleotide sequence ID" value="NZ_BAHC01000045.1"/>
</dbReference>
<keyword evidence="3" id="KW-0547">Nucleotide-binding</keyword>
<reference evidence="9 10" key="1">
    <citation type="submission" date="2012-08" db="EMBL/GenBank/DDBJ databases">
        <title>Whole genome shotgun sequence of Gordonia rhizosphera NBRC 16068.</title>
        <authorList>
            <person name="Takarada H."/>
            <person name="Isaki S."/>
            <person name="Hosoyama A."/>
            <person name="Tsuchikane K."/>
            <person name="Katsumata H."/>
            <person name="Baba S."/>
            <person name="Ohji S."/>
            <person name="Yamazaki S."/>
            <person name="Fujita N."/>
        </authorList>
    </citation>
    <scope>NUCLEOTIDE SEQUENCE [LARGE SCALE GENOMIC DNA]</scope>
    <source>
        <strain evidence="9 10">NBRC 16068</strain>
    </source>
</reference>
<dbReference type="GO" id="GO:0019563">
    <property type="term" value="P:glycerol catabolic process"/>
    <property type="evidence" value="ECO:0007669"/>
    <property type="project" value="TreeGrafter"/>
</dbReference>
<dbReference type="GO" id="GO:0005524">
    <property type="term" value="F:ATP binding"/>
    <property type="evidence" value="ECO:0007669"/>
    <property type="project" value="UniProtKB-KW"/>
</dbReference>
<protein>
    <recommendedName>
        <fullName evidence="6">ATP:glycerol 3-phosphotransferase</fullName>
    </recommendedName>
</protein>
<dbReference type="Pfam" id="PF02782">
    <property type="entry name" value="FGGY_C"/>
    <property type="match status" value="1"/>
</dbReference>
<dbReference type="PANTHER" id="PTHR10196">
    <property type="entry name" value="SUGAR KINASE"/>
    <property type="match status" value="1"/>
</dbReference>
<feature type="domain" description="Carbohydrate kinase FGGY N-terminal" evidence="7">
    <location>
        <begin position="3"/>
        <end position="230"/>
    </location>
</feature>
<dbReference type="PROSITE" id="PS00933">
    <property type="entry name" value="FGGY_KINASES_1"/>
    <property type="match status" value="1"/>
</dbReference>
<keyword evidence="4 9" id="KW-0418">Kinase</keyword>
<evidence type="ECO:0000313" key="10">
    <source>
        <dbReference type="Proteomes" id="UP000008363"/>
    </source>
</evidence>
<evidence type="ECO:0000259" key="8">
    <source>
        <dbReference type="Pfam" id="PF02782"/>
    </source>
</evidence>
<keyword evidence="5" id="KW-0067">ATP-binding</keyword>
<comment type="caution">
    <text evidence="9">The sequence shown here is derived from an EMBL/GenBank/DDBJ whole genome shotgun (WGS) entry which is preliminary data.</text>
</comment>
<dbReference type="eggNOG" id="COG0554">
    <property type="taxonomic scope" value="Bacteria"/>
</dbReference>
<evidence type="ECO:0000256" key="5">
    <source>
        <dbReference type="ARBA" id="ARBA00022840"/>
    </source>
</evidence>
<sequence>MAVLAIDQGTSGTKAIVVDDDGAVLAISEQPVYPRYLADGGVEHDPQVLLASVLDTGRDAVMQANCAIDAVSLANQGETVLAWDPGTGETLSPAIVWQDRRAESVCDTLTAHREGIRARTGLELDSYFSAPKMRWLRDQVGAGGVITTSDTWLVHALTGEFVTDRTTAGRSLITDLRTTDWDRELLALFGLADEPLPTIVDNDAIIGTTAAFGPPAPVAGLVVDQQAALLAQGCLQPGTAKCTFGTGAFLLANVGQQPTLSTRGLAACVGWRLRSQTTYCFDGQAYTAGSAVRWLQNLGVIAQPADLDELAVADAGGVLFVPALAGLAAPWWRPDARASFVGMGLSTGRGELVTAVLEGLAAQTVEVIAAMQADIAQPLDRLRVDGGLTRSRRLMQAVADIGQIPVDVYPSPHATALGAAACARLSIDPTLSITDAVPPWSPAATYEPRWDSDRANDFRTRWHAAATSTLPQKDMP</sequence>
<evidence type="ECO:0000256" key="1">
    <source>
        <dbReference type="ARBA" id="ARBA00009156"/>
    </source>
</evidence>
<dbReference type="STRING" id="1108045.GORHZ_045_00080"/>
<dbReference type="InterPro" id="IPR000577">
    <property type="entry name" value="Carb_kinase_FGGY"/>
</dbReference>
<dbReference type="InterPro" id="IPR018485">
    <property type="entry name" value="FGGY_C"/>
</dbReference>
<name>K6W9G6_9ACTN</name>
<feature type="domain" description="Carbohydrate kinase FGGY C-terminal" evidence="8">
    <location>
        <begin position="240"/>
        <end position="423"/>
    </location>
</feature>